<organism evidence="2">
    <name type="scientific">marine sediment metagenome</name>
    <dbReference type="NCBI Taxonomy" id="412755"/>
    <lineage>
        <taxon>unclassified sequences</taxon>
        <taxon>metagenomes</taxon>
        <taxon>ecological metagenomes</taxon>
    </lineage>
</organism>
<gene>
    <name evidence="2" type="ORF">S01H1_81565</name>
</gene>
<dbReference type="InterPro" id="IPR025158">
    <property type="entry name" value="Mg_chelat-rel_C"/>
</dbReference>
<dbReference type="Gene3D" id="3.40.50.300">
    <property type="entry name" value="P-loop containing nucleotide triphosphate hydrolases"/>
    <property type="match status" value="1"/>
</dbReference>
<dbReference type="InterPro" id="IPR027417">
    <property type="entry name" value="P-loop_NTPase"/>
</dbReference>
<comment type="caution">
    <text evidence="2">The sequence shown here is derived from an EMBL/GenBank/DDBJ whole genome shotgun (WGS) entry which is preliminary data.</text>
</comment>
<feature type="domain" description="Mg chelatase-related protein C-terminal" evidence="1">
    <location>
        <begin position="7"/>
        <end position="76"/>
    </location>
</feature>
<feature type="non-terminal residue" evidence="2">
    <location>
        <position position="1"/>
    </location>
</feature>
<name>X0Y8F4_9ZZZZ</name>
<dbReference type="EMBL" id="BARS01055205">
    <property type="protein sequence ID" value="GAG43577.1"/>
    <property type="molecule type" value="Genomic_DNA"/>
</dbReference>
<dbReference type="Pfam" id="PF13335">
    <property type="entry name" value="Mg_chelatase_C"/>
    <property type="match status" value="1"/>
</dbReference>
<dbReference type="AlphaFoldDB" id="X0Y8F4"/>
<reference evidence="2" key="1">
    <citation type="journal article" date="2014" name="Front. Microbiol.">
        <title>High frequency of phylogenetically diverse reductive dehalogenase-homologous genes in deep subseafloor sedimentary metagenomes.</title>
        <authorList>
            <person name="Kawai M."/>
            <person name="Futagami T."/>
            <person name="Toyoda A."/>
            <person name="Takaki Y."/>
            <person name="Nishi S."/>
            <person name="Hori S."/>
            <person name="Arai W."/>
            <person name="Tsubouchi T."/>
            <person name="Morono Y."/>
            <person name="Uchiyama I."/>
            <person name="Ito T."/>
            <person name="Fujiyama A."/>
            <person name="Inagaki F."/>
            <person name="Takami H."/>
        </authorList>
    </citation>
    <scope>NUCLEOTIDE SEQUENCE</scope>
    <source>
        <strain evidence="2">Expedition CK06-06</strain>
    </source>
</reference>
<evidence type="ECO:0000259" key="1">
    <source>
        <dbReference type="Pfam" id="PF13335"/>
    </source>
</evidence>
<evidence type="ECO:0000313" key="2">
    <source>
        <dbReference type="EMBL" id="GAG43577.1"/>
    </source>
</evidence>
<sequence length="82" mass="9042">AAAGSPKTNATMNTRDLRKLAKLDSAGEVLLKQAMTELGLSARAHDKVLRIARTIADMEACEAIQVHHIAEAVQYRKLDRRM</sequence>
<protein>
    <recommendedName>
        <fullName evidence="1">Mg chelatase-related protein C-terminal domain-containing protein</fullName>
    </recommendedName>
</protein>
<accession>X0Y8F4</accession>
<proteinExistence type="predicted"/>